<dbReference type="SUPFAM" id="SSF48726">
    <property type="entry name" value="Immunoglobulin"/>
    <property type="match status" value="1"/>
</dbReference>
<dbReference type="Gene3D" id="2.60.40.10">
    <property type="entry name" value="Immunoglobulins"/>
    <property type="match status" value="1"/>
</dbReference>
<keyword evidence="2" id="KW-0472">Membrane</keyword>
<evidence type="ECO:0000256" key="1">
    <source>
        <dbReference type="ARBA" id="ARBA00004370"/>
    </source>
</evidence>
<dbReference type="Pfam" id="PF07686">
    <property type="entry name" value="V-set"/>
    <property type="match status" value="1"/>
</dbReference>
<proteinExistence type="predicted"/>
<dbReference type="InterPro" id="IPR013783">
    <property type="entry name" value="Ig-like_fold"/>
</dbReference>
<dbReference type="AlphaFoldDB" id="A0A3Q2VC80"/>
<dbReference type="PANTHER" id="PTHR24100">
    <property type="entry name" value="BUTYROPHILIN"/>
    <property type="match status" value="1"/>
</dbReference>
<feature type="domain" description="Immunoglobulin V-set" evidence="4">
    <location>
        <begin position="48"/>
        <end position="137"/>
    </location>
</feature>
<organism evidence="5 6">
    <name type="scientific">Haplochromis burtoni</name>
    <name type="common">Burton's mouthbrooder</name>
    <name type="synonym">Chromis burtoni</name>
    <dbReference type="NCBI Taxonomy" id="8153"/>
    <lineage>
        <taxon>Eukaryota</taxon>
        <taxon>Metazoa</taxon>
        <taxon>Chordata</taxon>
        <taxon>Craniata</taxon>
        <taxon>Vertebrata</taxon>
        <taxon>Euteleostomi</taxon>
        <taxon>Actinopterygii</taxon>
        <taxon>Neopterygii</taxon>
        <taxon>Teleostei</taxon>
        <taxon>Neoteleostei</taxon>
        <taxon>Acanthomorphata</taxon>
        <taxon>Ovalentaria</taxon>
        <taxon>Cichlomorphae</taxon>
        <taxon>Cichliformes</taxon>
        <taxon>Cichlidae</taxon>
        <taxon>African cichlids</taxon>
        <taxon>Pseudocrenilabrinae</taxon>
        <taxon>Haplochromini</taxon>
        <taxon>Haplochromis</taxon>
    </lineage>
</organism>
<protein>
    <recommendedName>
        <fullName evidence="4">Immunoglobulin V-set domain-containing protein</fullName>
    </recommendedName>
</protein>
<dbReference type="InterPro" id="IPR036179">
    <property type="entry name" value="Ig-like_dom_sf"/>
</dbReference>
<evidence type="ECO:0000313" key="5">
    <source>
        <dbReference type="Ensembl" id="ENSHBUP00000005228.1"/>
    </source>
</evidence>
<reference evidence="5" key="2">
    <citation type="submission" date="2025-09" db="UniProtKB">
        <authorList>
            <consortium name="Ensembl"/>
        </authorList>
    </citation>
    <scope>IDENTIFICATION</scope>
</reference>
<keyword evidence="6" id="KW-1185">Reference proteome</keyword>
<dbReference type="GO" id="GO:0016020">
    <property type="term" value="C:membrane"/>
    <property type="evidence" value="ECO:0007669"/>
    <property type="project" value="UniProtKB-SubCell"/>
</dbReference>
<dbReference type="GeneTree" id="ENSGT00400000025126"/>
<evidence type="ECO:0000259" key="4">
    <source>
        <dbReference type="Pfam" id="PF07686"/>
    </source>
</evidence>
<dbReference type="STRING" id="8153.ENSHBUP00000005228"/>
<evidence type="ECO:0000256" key="2">
    <source>
        <dbReference type="ARBA" id="ARBA00023136"/>
    </source>
</evidence>
<dbReference type="Ensembl" id="ENSHBUT00000007352.1">
    <property type="protein sequence ID" value="ENSHBUP00000005228.1"/>
    <property type="gene ID" value="ENSHBUG00000006612.1"/>
</dbReference>
<accession>A0A3Q2VC80</accession>
<keyword evidence="3" id="KW-0393">Immunoglobulin domain</keyword>
<evidence type="ECO:0000256" key="3">
    <source>
        <dbReference type="ARBA" id="ARBA00023319"/>
    </source>
</evidence>
<sequence length="215" mass="24828">MALVTPALTICTCMNLKVETMYVQSLFMLKLFVSPGKLQTSSSTQGIERSNGDDLTFQCKIPPRTNLKCPSLVLKRVDGNTSYPTSVIYTCRNGKEDLDSQPEQYRNRVKFINEDMRRGMITVRIQSVQQSDSGKYKWFIPNSKYACSFDVVGKLVHELVHYLISLVLLNKCWNCIWLGKYNFINPSGWFLQEIRFPIAQHRQKLQNVSRNIPYI</sequence>
<comment type="subcellular location">
    <subcellularLocation>
        <location evidence="1">Membrane</location>
    </subcellularLocation>
</comment>
<name>A0A3Q2VC80_HAPBU</name>
<dbReference type="InterPro" id="IPR050504">
    <property type="entry name" value="IgSF_BTN/MOG"/>
</dbReference>
<dbReference type="InterPro" id="IPR013106">
    <property type="entry name" value="Ig_V-set"/>
</dbReference>
<dbReference type="Proteomes" id="UP000264840">
    <property type="component" value="Unplaced"/>
</dbReference>
<evidence type="ECO:0000313" key="6">
    <source>
        <dbReference type="Proteomes" id="UP000264840"/>
    </source>
</evidence>
<reference evidence="5" key="1">
    <citation type="submission" date="2025-08" db="UniProtKB">
        <authorList>
            <consortium name="Ensembl"/>
        </authorList>
    </citation>
    <scope>IDENTIFICATION</scope>
</reference>